<feature type="transmembrane region" description="Helical" evidence="1">
    <location>
        <begin position="413"/>
        <end position="437"/>
    </location>
</feature>
<feature type="transmembrane region" description="Helical" evidence="1">
    <location>
        <begin position="444"/>
        <end position="461"/>
    </location>
</feature>
<protein>
    <recommendedName>
        <fullName evidence="4">Heparan-alpha-glucosaminide N-acetyltransferase</fullName>
    </recommendedName>
</protein>
<feature type="transmembrane region" description="Helical" evidence="1">
    <location>
        <begin position="252"/>
        <end position="270"/>
    </location>
</feature>
<keyword evidence="1" id="KW-1133">Transmembrane helix</keyword>
<feature type="transmembrane region" description="Helical" evidence="1">
    <location>
        <begin position="511"/>
        <end position="532"/>
    </location>
</feature>
<reference evidence="2" key="2">
    <citation type="submission" date="2023-03" db="EMBL/GenBank/DDBJ databases">
        <authorList>
            <person name="Inwood S.N."/>
            <person name="Skelly J.G."/>
            <person name="Guhlin J."/>
            <person name="Harrop T.W.R."/>
            <person name="Goldson S.G."/>
            <person name="Dearden P.K."/>
        </authorList>
    </citation>
    <scope>NUCLEOTIDE SEQUENCE</scope>
    <source>
        <strain evidence="2">Irish</strain>
        <tissue evidence="2">Whole body</tissue>
    </source>
</reference>
<sequence length="573" mass="64883">MALININGCEINANKSLNMDEACLSIVNKINESISLYSIVDECNVCDGLLWKHLTPNSNTSLVVSTRYPLHMYYTKQNQQLCHTTFKFQEYGHYGWNFSDTEICSNIYQLVGPINSYLPLLAAFMIFTIASIVIVTTKFMIKIFKRFVSRSSIDETNDTSPLQESDPPLQPPMRITRVSTRIKSIDTFRGISILLMIFVNNGGGKYVFFNHAPWNGLTFADLVLPWFAWIMGVTIVLSLRSHIRLSISRSRIILMSFKRTLIFILLGLIINGLSDKCHDGINLSELRYPGILQLLGITYFICSTIEIISMKAQRNFQYGRFAFLQDILDAWIQWLIILALTATHLLITFLLPVPGCPSGYFGPGGYEFHKKYANCTGGAAGYIDRMIFGNHIYMKSVNNPIVGPVPPHDPEGIMNTLSAVLIVALGVQAGRILFSYYLHVYSKIIRWLSWAIVLGLIAGVLCDWSKEGTIPISKNMMTLSYVLTTSCFSFILFTVLYYLIDHLRVWNGAPFIYAGTNSIFLYMGHYFTMHAFPWAWKIIHPTHASLLAMNIWTTAIWVLIAYGLYKQGTIITV</sequence>
<feature type="transmembrane region" description="Helical" evidence="1">
    <location>
        <begin position="290"/>
        <end position="310"/>
    </location>
</feature>
<dbReference type="Proteomes" id="UP001168990">
    <property type="component" value="Unassembled WGS sequence"/>
</dbReference>
<evidence type="ECO:0000313" key="3">
    <source>
        <dbReference type="Proteomes" id="UP001168990"/>
    </source>
</evidence>
<feature type="transmembrane region" description="Helical" evidence="1">
    <location>
        <begin position="331"/>
        <end position="351"/>
    </location>
</feature>
<dbReference type="PANTHER" id="PTHR31061">
    <property type="entry name" value="LD22376P"/>
    <property type="match status" value="1"/>
</dbReference>
<feature type="transmembrane region" description="Helical" evidence="1">
    <location>
        <begin position="544"/>
        <end position="565"/>
    </location>
</feature>
<keyword evidence="1" id="KW-0812">Transmembrane</keyword>
<evidence type="ECO:0008006" key="4">
    <source>
        <dbReference type="Google" id="ProtNLM"/>
    </source>
</evidence>
<keyword evidence="1" id="KW-0472">Membrane</keyword>
<evidence type="ECO:0000256" key="1">
    <source>
        <dbReference type="SAM" id="Phobius"/>
    </source>
</evidence>
<keyword evidence="3" id="KW-1185">Reference proteome</keyword>
<name>A0AA39F850_9HYME</name>
<dbReference type="AlphaFoldDB" id="A0AA39F850"/>
<dbReference type="PANTHER" id="PTHR31061:SF24">
    <property type="entry name" value="LD22376P"/>
    <property type="match status" value="1"/>
</dbReference>
<dbReference type="EMBL" id="JAQQBS010001422">
    <property type="protein sequence ID" value="KAK0164729.1"/>
    <property type="molecule type" value="Genomic_DNA"/>
</dbReference>
<feature type="transmembrane region" description="Helical" evidence="1">
    <location>
        <begin position="117"/>
        <end position="141"/>
    </location>
</feature>
<reference evidence="2" key="1">
    <citation type="journal article" date="2023" name="bioRxiv">
        <title>Scaffold-level genome assemblies of two parasitoid biocontrol wasps reveal the parthenogenesis mechanism and an associated novel virus.</title>
        <authorList>
            <person name="Inwood S."/>
            <person name="Skelly J."/>
            <person name="Guhlin J."/>
            <person name="Harrop T."/>
            <person name="Goldson S."/>
            <person name="Dearden P."/>
        </authorList>
    </citation>
    <scope>NUCLEOTIDE SEQUENCE</scope>
    <source>
        <strain evidence="2">Irish</strain>
        <tissue evidence="2">Whole body</tissue>
    </source>
</reference>
<gene>
    <name evidence="2" type="ORF">PV328_003318</name>
</gene>
<feature type="transmembrane region" description="Helical" evidence="1">
    <location>
        <begin position="481"/>
        <end position="499"/>
    </location>
</feature>
<accession>A0AA39F850</accession>
<organism evidence="2 3">
    <name type="scientific">Microctonus aethiopoides</name>
    <dbReference type="NCBI Taxonomy" id="144406"/>
    <lineage>
        <taxon>Eukaryota</taxon>
        <taxon>Metazoa</taxon>
        <taxon>Ecdysozoa</taxon>
        <taxon>Arthropoda</taxon>
        <taxon>Hexapoda</taxon>
        <taxon>Insecta</taxon>
        <taxon>Pterygota</taxon>
        <taxon>Neoptera</taxon>
        <taxon>Endopterygota</taxon>
        <taxon>Hymenoptera</taxon>
        <taxon>Apocrita</taxon>
        <taxon>Ichneumonoidea</taxon>
        <taxon>Braconidae</taxon>
        <taxon>Euphorinae</taxon>
        <taxon>Microctonus</taxon>
    </lineage>
</organism>
<comment type="caution">
    <text evidence="2">The sequence shown here is derived from an EMBL/GenBank/DDBJ whole genome shotgun (WGS) entry which is preliminary data.</text>
</comment>
<feature type="transmembrane region" description="Helical" evidence="1">
    <location>
        <begin position="187"/>
        <end position="203"/>
    </location>
</feature>
<feature type="transmembrane region" description="Helical" evidence="1">
    <location>
        <begin position="223"/>
        <end position="240"/>
    </location>
</feature>
<evidence type="ECO:0000313" key="2">
    <source>
        <dbReference type="EMBL" id="KAK0164729.1"/>
    </source>
</evidence>
<proteinExistence type="predicted"/>